<feature type="chain" id="PRO_5023091050" description="PXPV repeat-containing protein" evidence="2">
    <location>
        <begin position="24"/>
        <end position="92"/>
    </location>
</feature>
<accession>A0A5B0G4V9</accession>
<comment type="caution">
    <text evidence="3">The sequence shown here is derived from an EMBL/GenBank/DDBJ whole genome shotgun (WGS) entry which is preliminary data.</text>
</comment>
<dbReference type="EMBL" id="VTUZ01000056">
    <property type="protein sequence ID" value="KAA0998573.1"/>
    <property type="molecule type" value="Genomic_DNA"/>
</dbReference>
<dbReference type="AlphaFoldDB" id="A0A5B0G4V9"/>
<dbReference type="Proteomes" id="UP000325273">
    <property type="component" value="Unassembled WGS sequence"/>
</dbReference>
<keyword evidence="2" id="KW-0732">Signal</keyword>
<keyword evidence="4" id="KW-1185">Reference proteome</keyword>
<name>A0A5B0G4V9_9BURK</name>
<feature type="signal peptide" evidence="2">
    <location>
        <begin position="1"/>
        <end position="23"/>
    </location>
</feature>
<sequence length="92" mass="9208">MKAKITVTLLVASAASLAAPAFASGYGPAPFYRPDVGEPAQRSQSAQTLAGEVSPGSVVDENHSGVGGDESVRSQSGGCAPPDSVGLMYRGN</sequence>
<gene>
    <name evidence="3" type="ORF">FVF58_44050</name>
</gene>
<proteinExistence type="predicted"/>
<evidence type="ECO:0000313" key="3">
    <source>
        <dbReference type="EMBL" id="KAA0998573.1"/>
    </source>
</evidence>
<evidence type="ECO:0000313" key="4">
    <source>
        <dbReference type="Proteomes" id="UP000325273"/>
    </source>
</evidence>
<evidence type="ECO:0008006" key="5">
    <source>
        <dbReference type="Google" id="ProtNLM"/>
    </source>
</evidence>
<reference evidence="3 4" key="1">
    <citation type="submission" date="2019-08" db="EMBL/GenBank/DDBJ databases">
        <title>Paraburkholderia sp. DCY113.</title>
        <authorList>
            <person name="Kang J."/>
        </authorList>
    </citation>
    <scope>NUCLEOTIDE SEQUENCE [LARGE SCALE GENOMIC DNA]</scope>
    <source>
        <strain evidence="3 4">DCY113</strain>
    </source>
</reference>
<feature type="region of interest" description="Disordered" evidence="1">
    <location>
        <begin position="34"/>
        <end position="92"/>
    </location>
</feature>
<protein>
    <recommendedName>
        <fullName evidence="5">PXPV repeat-containing protein</fullName>
    </recommendedName>
</protein>
<evidence type="ECO:0000256" key="1">
    <source>
        <dbReference type="SAM" id="MobiDB-lite"/>
    </source>
</evidence>
<evidence type="ECO:0000256" key="2">
    <source>
        <dbReference type="SAM" id="SignalP"/>
    </source>
</evidence>
<organism evidence="3 4">
    <name type="scientific">Paraburkholderia panacisoli</name>
    <dbReference type="NCBI Taxonomy" id="2603818"/>
    <lineage>
        <taxon>Bacteria</taxon>
        <taxon>Pseudomonadati</taxon>
        <taxon>Pseudomonadota</taxon>
        <taxon>Betaproteobacteria</taxon>
        <taxon>Burkholderiales</taxon>
        <taxon>Burkholderiaceae</taxon>
        <taxon>Paraburkholderia</taxon>
    </lineage>
</organism>